<keyword evidence="1 6" id="KW-0963">Cytoplasm</keyword>
<dbReference type="Gene3D" id="3.55.30.10">
    <property type="entry name" value="Hsp33 domain"/>
    <property type="match status" value="1"/>
</dbReference>
<dbReference type="InterPro" id="IPR016153">
    <property type="entry name" value="Heat_shock_Hsp33_N"/>
</dbReference>
<dbReference type="AlphaFoldDB" id="A0A6F8V9H6"/>
<keyword evidence="4 6" id="KW-0143">Chaperone</keyword>
<evidence type="ECO:0000256" key="6">
    <source>
        <dbReference type="HAMAP-Rule" id="MF_00117"/>
    </source>
</evidence>
<keyword evidence="2 6" id="KW-0862">Zinc</keyword>
<protein>
    <recommendedName>
        <fullName evidence="6">33 kDa chaperonin</fullName>
    </recommendedName>
    <alternativeName>
        <fullName evidence="6">Heat shock protein 33 homolog</fullName>
        <shortName evidence="6">HSP33</shortName>
    </alternativeName>
</protein>
<keyword evidence="5 6" id="KW-0676">Redox-active center</keyword>
<proteinExistence type="inferred from homology"/>
<dbReference type="Proteomes" id="UP000502260">
    <property type="component" value="Chromosome"/>
</dbReference>
<feature type="disulfide bond" description="Redox-active" evidence="6">
    <location>
        <begin position="261"/>
        <end position="264"/>
    </location>
</feature>
<keyword evidence="3 6" id="KW-1015">Disulfide bond</keyword>
<comment type="function">
    <text evidence="6">Redox regulated molecular chaperone. Protects both thermally unfolding and oxidatively damaged proteins from irreversible aggregation. Plays an important role in the bacterial defense system toward oxidative stress.</text>
</comment>
<evidence type="ECO:0000256" key="4">
    <source>
        <dbReference type="ARBA" id="ARBA00023186"/>
    </source>
</evidence>
<sequence>MENRDSLQRFMFEHAAVRGGIVHLDKTWQAVLERREYPPLLRNLLGEMMAAAALLAASLKFTGSIILQMQGEGPVKLVVVECQSDLTMRAMAHWEGEVVGELLAELLGAGRFAITVDPRDGGKTYQGVVAISGHSVADALEDYMSRSEQLETRLWLAADGNRAAGMLLQKMPGHDVDTDPDAWTRAVHFASTLTRKELLGLPATQTLHRLYHEEDVRVFDPQDVNFHCPCSRERVAGMLRLLGHDEVQALLSEQDSIEVDCEFCNRHYVFDKVDAEQAFASDVPTPAPKSLH</sequence>
<dbReference type="PANTHER" id="PTHR30111:SF1">
    <property type="entry name" value="33 KDA CHAPERONIN"/>
    <property type="match status" value="1"/>
</dbReference>
<dbReference type="Gene3D" id="3.90.1280.10">
    <property type="entry name" value="HSP33 redox switch-like"/>
    <property type="match status" value="1"/>
</dbReference>
<evidence type="ECO:0000256" key="2">
    <source>
        <dbReference type="ARBA" id="ARBA00022833"/>
    </source>
</evidence>
<dbReference type="HAMAP" id="MF_00117">
    <property type="entry name" value="HslO"/>
    <property type="match status" value="1"/>
</dbReference>
<dbReference type="SUPFAM" id="SSF118352">
    <property type="entry name" value="HSP33 redox switch-like"/>
    <property type="match status" value="1"/>
</dbReference>
<evidence type="ECO:0000313" key="7">
    <source>
        <dbReference type="EMBL" id="BCB26493.1"/>
    </source>
</evidence>
<comment type="similarity">
    <text evidence="6">Belongs to the HSP33 family.</text>
</comment>
<dbReference type="GO" id="GO:0044183">
    <property type="term" value="F:protein folding chaperone"/>
    <property type="evidence" value="ECO:0007669"/>
    <property type="project" value="TreeGrafter"/>
</dbReference>
<evidence type="ECO:0000256" key="3">
    <source>
        <dbReference type="ARBA" id="ARBA00023157"/>
    </source>
</evidence>
<dbReference type="NCBIfam" id="NF001033">
    <property type="entry name" value="PRK00114.1"/>
    <property type="match status" value="1"/>
</dbReference>
<dbReference type="CDD" id="cd00498">
    <property type="entry name" value="Hsp33"/>
    <property type="match status" value="1"/>
</dbReference>
<evidence type="ECO:0000313" key="8">
    <source>
        <dbReference type="Proteomes" id="UP000502260"/>
    </source>
</evidence>
<name>A0A6F8V9H6_9PROT</name>
<dbReference type="PIRSF" id="PIRSF005261">
    <property type="entry name" value="Heat_shock_Hsp33"/>
    <property type="match status" value="1"/>
</dbReference>
<reference evidence="8" key="1">
    <citation type="submission" date="2020-03" db="EMBL/GenBank/DDBJ databases">
        <title>Complete genome sequence of sulfur-oxidizing bacterium skT11.</title>
        <authorList>
            <person name="Kanda M."/>
            <person name="Kojima H."/>
            <person name="Fukui M."/>
        </authorList>
    </citation>
    <scope>NUCLEOTIDE SEQUENCE [LARGE SCALE GENOMIC DNA]</scope>
    <source>
        <strain evidence="8">skT11</strain>
    </source>
</reference>
<feature type="disulfide bond" description="Redox-active" evidence="6">
    <location>
        <begin position="228"/>
        <end position="230"/>
    </location>
</feature>
<dbReference type="EMBL" id="AP022853">
    <property type="protein sequence ID" value="BCB26493.1"/>
    <property type="molecule type" value="Genomic_DNA"/>
</dbReference>
<dbReference type="GO" id="GO:0005737">
    <property type="term" value="C:cytoplasm"/>
    <property type="evidence" value="ECO:0007669"/>
    <property type="project" value="UniProtKB-SubCell"/>
</dbReference>
<evidence type="ECO:0000256" key="1">
    <source>
        <dbReference type="ARBA" id="ARBA00022490"/>
    </source>
</evidence>
<dbReference type="PANTHER" id="PTHR30111">
    <property type="entry name" value="33 KDA CHAPERONIN"/>
    <property type="match status" value="1"/>
</dbReference>
<dbReference type="SUPFAM" id="SSF64397">
    <property type="entry name" value="Hsp33 domain"/>
    <property type="match status" value="1"/>
</dbReference>
<dbReference type="Pfam" id="PF01430">
    <property type="entry name" value="HSP33"/>
    <property type="match status" value="1"/>
</dbReference>
<gene>
    <name evidence="6" type="primary">hslO</name>
    <name evidence="7" type="ORF">SKTS_13790</name>
</gene>
<dbReference type="GO" id="GO:0051082">
    <property type="term" value="F:unfolded protein binding"/>
    <property type="evidence" value="ECO:0007669"/>
    <property type="project" value="UniProtKB-UniRule"/>
</dbReference>
<keyword evidence="8" id="KW-1185">Reference proteome</keyword>
<dbReference type="KEGG" id="slac:SKTS_13790"/>
<comment type="PTM">
    <text evidence="6">Under oxidizing conditions two disulfide bonds are formed involving the reactive cysteines. Under reducing conditions zinc is bound to the reactive cysteines and the protein is inactive.</text>
</comment>
<dbReference type="InterPro" id="IPR016154">
    <property type="entry name" value="Heat_shock_Hsp33_C"/>
</dbReference>
<organism evidence="7 8">
    <name type="scientific">Sulfurimicrobium lacus</name>
    <dbReference type="NCBI Taxonomy" id="2715678"/>
    <lineage>
        <taxon>Bacteria</taxon>
        <taxon>Pseudomonadati</taxon>
        <taxon>Pseudomonadota</taxon>
        <taxon>Betaproteobacteria</taxon>
        <taxon>Nitrosomonadales</taxon>
        <taxon>Sulfuricellaceae</taxon>
        <taxon>Sulfurimicrobium</taxon>
    </lineage>
</organism>
<evidence type="ECO:0000256" key="5">
    <source>
        <dbReference type="ARBA" id="ARBA00023284"/>
    </source>
</evidence>
<dbReference type="InterPro" id="IPR000397">
    <property type="entry name" value="Heat_shock_Hsp33"/>
</dbReference>
<accession>A0A6F8V9H6</accession>
<dbReference type="InterPro" id="IPR023212">
    <property type="entry name" value="Hsp33_helix_hairpin_bin_dom_sf"/>
</dbReference>
<dbReference type="GO" id="GO:0042026">
    <property type="term" value="P:protein refolding"/>
    <property type="evidence" value="ECO:0007669"/>
    <property type="project" value="TreeGrafter"/>
</dbReference>
<comment type="subcellular location">
    <subcellularLocation>
        <location evidence="6">Cytoplasm</location>
    </subcellularLocation>
</comment>
<dbReference type="Gene3D" id="1.10.287.480">
    <property type="entry name" value="helix hairpin bin"/>
    <property type="match status" value="1"/>
</dbReference>